<evidence type="ECO:0000313" key="6">
    <source>
        <dbReference type="Proteomes" id="UP000295411"/>
    </source>
</evidence>
<feature type="domain" description="Methyltransferase type 11" evidence="4">
    <location>
        <begin position="42"/>
        <end position="131"/>
    </location>
</feature>
<keyword evidence="3 5" id="KW-0808">Transferase</keyword>
<keyword evidence="2 5" id="KW-0489">Methyltransferase</keyword>
<dbReference type="GO" id="GO:0032259">
    <property type="term" value="P:methylation"/>
    <property type="evidence" value="ECO:0007669"/>
    <property type="project" value="UniProtKB-KW"/>
</dbReference>
<comment type="similarity">
    <text evidence="1">Belongs to the methyltransferase superfamily.</text>
</comment>
<protein>
    <submittedName>
        <fullName evidence="5">Class I SAM-dependent methyltransferase</fullName>
    </submittedName>
</protein>
<dbReference type="CDD" id="cd02440">
    <property type="entry name" value="AdoMet_MTases"/>
    <property type="match status" value="1"/>
</dbReference>
<dbReference type="SUPFAM" id="SSF53335">
    <property type="entry name" value="S-adenosyl-L-methionine-dependent methyltransferases"/>
    <property type="match status" value="1"/>
</dbReference>
<evidence type="ECO:0000256" key="2">
    <source>
        <dbReference type="ARBA" id="ARBA00022603"/>
    </source>
</evidence>
<evidence type="ECO:0000256" key="1">
    <source>
        <dbReference type="ARBA" id="ARBA00008361"/>
    </source>
</evidence>
<reference evidence="5 6" key="1">
    <citation type="submission" date="2019-03" db="EMBL/GenBank/DDBJ databases">
        <title>Arthrobacter sp. nov., an bacterium isolated from biocrust in Mu Us Desert.</title>
        <authorList>
            <person name="Lixiong L."/>
        </authorList>
    </citation>
    <scope>NUCLEOTIDE SEQUENCE [LARGE SCALE GENOMIC DNA]</scope>
    <source>
        <strain evidence="5 6">SLN-3</strain>
    </source>
</reference>
<organism evidence="5 6">
    <name type="scientific">Arthrobacter crusticola</name>
    <dbReference type="NCBI Taxonomy" id="2547960"/>
    <lineage>
        <taxon>Bacteria</taxon>
        <taxon>Bacillati</taxon>
        <taxon>Actinomycetota</taxon>
        <taxon>Actinomycetes</taxon>
        <taxon>Micrococcales</taxon>
        <taxon>Micrococcaceae</taxon>
        <taxon>Arthrobacter</taxon>
    </lineage>
</organism>
<dbReference type="PANTHER" id="PTHR44942:SF4">
    <property type="entry name" value="METHYLTRANSFERASE TYPE 11 DOMAIN-CONTAINING PROTEIN"/>
    <property type="match status" value="1"/>
</dbReference>
<dbReference type="Pfam" id="PF08241">
    <property type="entry name" value="Methyltransf_11"/>
    <property type="match status" value="1"/>
</dbReference>
<keyword evidence="6" id="KW-1185">Reference proteome</keyword>
<gene>
    <name evidence="5" type="ORF">E2F48_02265</name>
</gene>
<dbReference type="EMBL" id="SMTK01000001">
    <property type="protein sequence ID" value="TDK27956.1"/>
    <property type="molecule type" value="Genomic_DNA"/>
</dbReference>
<dbReference type="Proteomes" id="UP000295411">
    <property type="component" value="Unassembled WGS sequence"/>
</dbReference>
<comment type="caution">
    <text evidence="5">The sequence shown here is derived from an EMBL/GenBank/DDBJ whole genome shotgun (WGS) entry which is preliminary data.</text>
</comment>
<evidence type="ECO:0000313" key="5">
    <source>
        <dbReference type="EMBL" id="TDK27956.1"/>
    </source>
</evidence>
<dbReference type="InterPro" id="IPR051052">
    <property type="entry name" value="Diverse_substrate_MTase"/>
</dbReference>
<dbReference type="InterPro" id="IPR029063">
    <property type="entry name" value="SAM-dependent_MTases_sf"/>
</dbReference>
<sequence length="249" mass="26917">MVDPMHFDRRVEVYEKYRPPYPDALWNRLRDLDLLLPGTRALELGAGSGQATVALVDAGLSVTAVEPGPNLAGRLLERLPQVTVLAGTAEEAELPEAGFDLAVAATSVHWLNLEIVLPKLHRALAPGGSFAVWRTAFGNPAVRTPFRERTGQIVGRRRGAPARPGPDELDTAGWVKELTADGLFAEASTDTFAWSIELGADQIHGLFSTFSNWSAGEVEEAAQAVRTLGGYVTEHYVTPLIVLKRVSTP</sequence>
<accession>A0A4R5U2S5</accession>
<proteinExistence type="inferred from homology"/>
<dbReference type="InterPro" id="IPR013216">
    <property type="entry name" value="Methyltransf_11"/>
</dbReference>
<dbReference type="AlphaFoldDB" id="A0A4R5U2S5"/>
<evidence type="ECO:0000256" key="3">
    <source>
        <dbReference type="ARBA" id="ARBA00022679"/>
    </source>
</evidence>
<dbReference type="PANTHER" id="PTHR44942">
    <property type="entry name" value="METHYLTRANSF_11 DOMAIN-CONTAINING PROTEIN"/>
    <property type="match status" value="1"/>
</dbReference>
<dbReference type="GO" id="GO:0008757">
    <property type="term" value="F:S-adenosylmethionine-dependent methyltransferase activity"/>
    <property type="evidence" value="ECO:0007669"/>
    <property type="project" value="InterPro"/>
</dbReference>
<dbReference type="OrthoDB" id="9797252at2"/>
<dbReference type="Gene3D" id="3.40.50.150">
    <property type="entry name" value="Vaccinia Virus protein VP39"/>
    <property type="match status" value="1"/>
</dbReference>
<evidence type="ECO:0000259" key="4">
    <source>
        <dbReference type="Pfam" id="PF08241"/>
    </source>
</evidence>
<name>A0A4R5U2S5_9MICC</name>